<keyword evidence="3 5" id="KW-1133">Transmembrane helix</keyword>
<evidence type="ECO:0000313" key="6">
    <source>
        <dbReference type="EMBL" id="MBK1697983.1"/>
    </source>
</evidence>
<comment type="caution">
    <text evidence="6">The sequence shown here is derived from an EMBL/GenBank/DDBJ whole genome shotgun (WGS) entry which is preliminary data.</text>
</comment>
<dbReference type="Proteomes" id="UP000778970">
    <property type="component" value="Unassembled WGS sequence"/>
</dbReference>
<sequence>MRPDLDLFGVYVPMLLPLVLGCYGVFLAIRRMFSAAGLYRHVWHPALFNVALFFTLLGTAVLLQERLSP</sequence>
<reference evidence="6" key="1">
    <citation type="submission" date="2017-08" db="EMBL/GenBank/DDBJ databases">
        <authorList>
            <person name="Imhoff J.F."/>
            <person name="Rahn T."/>
            <person name="Kuenzel S."/>
            <person name="Neulinger S.C."/>
        </authorList>
    </citation>
    <scope>NUCLEOTIDE SEQUENCE</scope>
    <source>
        <strain evidence="6">DSM 9154</strain>
    </source>
</reference>
<feature type="transmembrane region" description="Helical" evidence="5">
    <location>
        <begin position="41"/>
        <end position="63"/>
    </location>
</feature>
<evidence type="ECO:0000256" key="3">
    <source>
        <dbReference type="ARBA" id="ARBA00022989"/>
    </source>
</evidence>
<dbReference type="RefSeq" id="WP_027288853.1">
    <property type="nucleotide sequence ID" value="NZ_NRRE01000026.1"/>
</dbReference>
<dbReference type="AlphaFoldDB" id="A0A934QJG6"/>
<feature type="transmembrane region" description="Helical" evidence="5">
    <location>
        <begin position="7"/>
        <end position="29"/>
    </location>
</feature>
<evidence type="ECO:0000313" key="7">
    <source>
        <dbReference type="Proteomes" id="UP000778970"/>
    </source>
</evidence>
<keyword evidence="1" id="KW-1003">Cell membrane</keyword>
<proteinExistence type="predicted"/>
<gene>
    <name evidence="6" type="ORF">CKO21_12105</name>
</gene>
<dbReference type="Pfam" id="PF07869">
    <property type="entry name" value="DUF1656"/>
    <property type="match status" value="1"/>
</dbReference>
<keyword evidence="4 5" id="KW-0472">Membrane</keyword>
<dbReference type="PROSITE" id="PS51257">
    <property type="entry name" value="PROKAR_LIPOPROTEIN"/>
    <property type="match status" value="1"/>
</dbReference>
<name>A0A934QJG6_9PROT</name>
<evidence type="ECO:0000256" key="4">
    <source>
        <dbReference type="ARBA" id="ARBA00023136"/>
    </source>
</evidence>
<organism evidence="6 7">
    <name type="scientific">Rhodovibrio salinarum</name>
    <dbReference type="NCBI Taxonomy" id="1087"/>
    <lineage>
        <taxon>Bacteria</taxon>
        <taxon>Pseudomonadati</taxon>
        <taxon>Pseudomonadota</taxon>
        <taxon>Alphaproteobacteria</taxon>
        <taxon>Rhodospirillales</taxon>
        <taxon>Rhodovibrionaceae</taxon>
        <taxon>Rhodovibrio</taxon>
    </lineage>
</organism>
<accession>A0A934QJG6</accession>
<keyword evidence="2 5" id="KW-0812">Transmembrane</keyword>
<dbReference type="EMBL" id="NRRE01000026">
    <property type="protein sequence ID" value="MBK1697983.1"/>
    <property type="molecule type" value="Genomic_DNA"/>
</dbReference>
<evidence type="ECO:0000256" key="5">
    <source>
        <dbReference type="SAM" id="Phobius"/>
    </source>
</evidence>
<keyword evidence="7" id="KW-1185">Reference proteome</keyword>
<evidence type="ECO:0000256" key="1">
    <source>
        <dbReference type="ARBA" id="ARBA00022475"/>
    </source>
</evidence>
<evidence type="ECO:0000256" key="2">
    <source>
        <dbReference type="ARBA" id="ARBA00022692"/>
    </source>
</evidence>
<protein>
    <submittedName>
        <fullName evidence="6">DUF1656 domain-containing protein</fullName>
    </submittedName>
</protein>
<dbReference type="InterPro" id="IPR012451">
    <property type="entry name" value="DUF1656"/>
</dbReference>
<reference evidence="6" key="2">
    <citation type="journal article" date="2020" name="Microorganisms">
        <title>Osmotic Adaptation and Compatible Solute Biosynthesis of Phototrophic Bacteria as Revealed from Genome Analyses.</title>
        <authorList>
            <person name="Imhoff J.F."/>
            <person name="Rahn T."/>
            <person name="Kunzel S."/>
            <person name="Keller A."/>
            <person name="Neulinger S.C."/>
        </authorList>
    </citation>
    <scope>NUCLEOTIDE SEQUENCE</scope>
    <source>
        <strain evidence="6">DSM 9154</strain>
    </source>
</reference>